<feature type="transmembrane region" description="Helical" evidence="1">
    <location>
        <begin position="90"/>
        <end position="110"/>
    </location>
</feature>
<protein>
    <recommendedName>
        <fullName evidence="4">Wzy</fullName>
    </recommendedName>
</protein>
<feature type="transmembrane region" description="Helical" evidence="1">
    <location>
        <begin position="228"/>
        <end position="250"/>
    </location>
</feature>
<evidence type="ECO:0000313" key="2">
    <source>
        <dbReference type="EMBL" id="RJT27293.1"/>
    </source>
</evidence>
<keyword evidence="1" id="KW-0812">Transmembrane</keyword>
<evidence type="ECO:0008006" key="4">
    <source>
        <dbReference type="Google" id="ProtNLM"/>
    </source>
</evidence>
<feature type="transmembrane region" description="Helical" evidence="1">
    <location>
        <begin position="341"/>
        <end position="370"/>
    </location>
</feature>
<dbReference type="OrthoDB" id="10015977at2"/>
<feature type="transmembrane region" description="Helical" evidence="1">
    <location>
        <begin position="310"/>
        <end position="335"/>
    </location>
</feature>
<dbReference type="EMBL" id="QZWH01000005">
    <property type="protein sequence ID" value="RJT27293.1"/>
    <property type="molecule type" value="Genomic_DNA"/>
</dbReference>
<evidence type="ECO:0000313" key="3">
    <source>
        <dbReference type="Proteomes" id="UP000276295"/>
    </source>
</evidence>
<feature type="transmembrane region" description="Helical" evidence="1">
    <location>
        <begin position="29"/>
        <end position="51"/>
    </location>
</feature>
<feature type="transmembrane region" description="Helical" evidence="1">
    <location>
        <begin position="122"/>
        <end position="140"/>
    </location>
</feature>
<comment type="caution">
    <text evidence="2">The sequence shown here is derived from an EMBL/GenBank/DDBJ whole genome shotgun (WGS) entry which is preliminary data.</text>
</comment>
<proteinExistence type="predicted"/>
<feature type="transmembrane region" description="Helical" evidence="1">
    <location>
        <begin position="174"/>
        <end position="192"/>
    </location>
</feature>
<keyword evidence="1" id="KW-0472">Membrane</keyword>
<feature type="transmembrane region" description="Helical" evidence="1">
    <location>
        <begin position="198"/>
        <end position="221"/>
    </location>
</feature>
<reference evidence="2 3" key="1">
    <citation type="submission" date="2018-09" db="EMBL/GenBank/DDBJ databases">
        <title>Draft genome sequence of Buttiauxella izardii CCUG 35510T.</title>
        <authorList>
            <person name="Salva-Serra F."/>
            <person name="Marathe N."/>
            <person name="Moore E."/>
            <person name="Stadler-Svensson L."/>
            <person name="Engstrom-Jakobsson H."/>
        </authorList>
    </citation>
    <scope>NUCLEOTIDE SEQUENCE [LARGE SCALE GENOMIC DNA]</scope>
    <source>
        <strain evidence="2 3">CCUG 35510</strain>
    </source>
</reference>
<feature type="transmembrane region" description="Helical" evidence="1">
    <location>
        <begin position="7"/>
        <end position="23"/>
    </location>
</feature>
<gene>
    <name evidence="2" type="ORF">D6029_02795</name>
</gene>
<feature type="transmembrane region" description="Helical" evidence="1">
    <location>
        <begin position="58"/>
        <end position="78"/>
    </location>
</feature>
<sequence length="392" mass="44226">MIKLTLINKVVSFLIFFVVFFRLSLLSPYVYLALIPALYGFYILLSSLVNLKQFKIKLDASTMSWGVLAVILIVSILFDCYQDNLSVQSSFSFRIIMIFVLSFLPALALSKLLNKEKSKLESIMILSFWLQILIFFIMYFNINAKIFLYNIFGMGDSVNLWAQNESVRGFGLSGEINFMTPFLMVFMSFFVIQKKYLLLILVCLTQIINSNMAVVAILFALTFSNIKLTFKIFAVLITGTVIYALGAVLFPRFYAEFVNSGGMRTISGLIAQHVISLHSLDVYSILFGFQQNISSAIPNLAVFSDMGWVILFNYGGVVYIILFMLFLAFLSLAAFGKSKLALVWFLVGVLFNIKGLAFGPNGYMFTSYLFMMLNKNLRSDGKLNQSATCVVL</sequence>
<dbReference type="AlphaFoldDB" id="A0A3A5JYE1"/>
<feature type="transmembrane region" description="Helical" evidence="1">
    <location>
        <begin position="270"/>
        <end position="289"/>
    </location>
</feature>
<keyword evidence="3" id="KW-1185">Reference proteome</keyword>
<organism evidence="2 3">
    <name type="scientific">Buttiauxella izardii</name>
    <dbReference type="NCBI Taxonomy" id="82991"/>
    <lineage>
        <taxon>Bacteria</taxon>
        <taxon>Pseudomonadati</taxon>
        <taxon>Pseudomonadota</taxon>
        <taxon>Gammaproteobacteria</taxon>
        <taxon>Enterobacterales</taxon>
        <taxon>Enterobacteriaceae</taxon>
        <taxon>Buttiauxella</taxon>
    </lineage>
</organism>
<evidence type="ECO:0000256" key="1">
    <source>
        <dbReference type="SAM" id="Phobius"/>
    </source>
</evidence>
<accession>A0A3A5JYE1</accession>
<keyword evidence="1" id="KW-1133">Transmembrane helix</keyword>
<dbReference type="Proteomes" id="UP000276295">
    <property type="component" value="Unassembled WGS sequence"/>
</dbReference>
<name>A0A3A5JYE1_9ENTR</name>
<dbReference type="RefSeq" id="WP_120063306.1">
    <property type="nucleotide sequence ID" value="NZ_QZWH01000005.1"/>
</dbReference>